<evidence type="ECO:0000259" key="1">
    <source>
        <dbReference type="Pfam" id="PF13966"/>
    </source>
</evidence>
<dbReference type="EMBL" id="JAUUTY010000004">
    <property type="protein sequence ID" value="KAK1650998.1"/>
    <property type="molecule type" value="Genomic_DNA"/>
</dbReference>
<reference evidence="2" key="1">
    <citation type="submission" date="2023-07" db="EMBL/GenBank/DDBJ databases">
        <title>A chromosome-level genome assembly of Lolium multiflorum.</title>
        <authorList>
            <person name="Chen Y."/>
            <person name="Copetti D."/>
            <person name="Kolliker R."/>
            <person name="Studer B."/>
        </authorList>
    </citation>
    <scope>NUCLEOTIDE SEQUENCE</scope>
    <source>
        <strain evidence="2">02402/16</strain>
        <tissue evidence="2">Leaf</tissue>
    </source>
</reference>
<comment type="caution">
    <text evidence="2">The sequence shown here is derived from an EMBL/GenBank/DDBJ whole genome shotgun (WGS) entry which is preliminary data.</text>
</comment>
<organism evidence="2 3">
    <name type="scientific">Lolium multiflorum</name>
    <name type="common">Italian ryegrass</name>
    <name type="synonym">Lolium perenne subsp. multiflorum</name>
    <dbReference type="NCBI Taxonomy" id="4521"/>
    <lineage>
        <taxon>Eukaryota</taxon>
        <taxon>Viridiplantae</taxon>
        <taxon>Streptophyta</taxon>
        <taxon>Embryophyta</taxon>
        <taxon>Tracheophyta</taxon>
        <taxon>Spermatophyta</taxon>
        <taxon>Magnoliopsida</taxon>
        <taxon>Liliopsida</taxon>
        <taxon>Poales</taxon>
        <taxon>Poaceae</taxon>
        <taxon>BOP clade</taxon>
        <taxon>Pooideae</taxon>
        <taxon>Poodae</taxon>
        <taxon>Poeae</taxon>
        <taxon>Poeae Chloroplast Group 2 (Poeae type)</taxon>
        <taxon>Loliodinae</taxon>
        <taxon>Loliinae</taxon>
        <taxon>Lolium</taxon>
    </lineage>
</organism>
<gene>
    <name evidence="2" type="ORF">QYE76_068803</name>
</gene>
<keyword evidence="3" id="KW-1185">Reference proteome</keyword>
<proteinExistence type="predicted"/>
<protein>
    <recommendedName>
        <fullName evidence="1">Reverse transcriptase zinc-binding domain-containing protein</fullName>
    </recommendedName>
</protein>
<evidence type="ECO:0000313" key="2">
    <source>
        <dbReference type="EMBL" id="KAK1650998.1"/>
    </source>
</evidence>
<evidence type="ECO:0000313" key="3">
    <source>
        <dbReference type="Proteomes" id="UP001231189"/>
    </source>
</evidence>
<dbReference type="InterPro" id="IPR026960">
    <property type="entry name" value="RVT-Znf"/>
</dbReference>
<name>A0AAD8SGW3_LOLMU</name>
<sequence>MGAMELPPGVVAALDKLHRVFLWAATNRVFELLPPDQAAPPPPFRPHESWPRWVWAILAGLPLADDGRSSALFGSHLASLLRLLPLYCDISHDELFSHCTTPSSSVRKVLDSDLDSLLVARLSTAASSQRDALLPLMSPSQISANADVRSVPLCARGGWLWTAALYKLCTHGVARDEHVDFVWRNSALSRVRFFAWLLVKGRIQSRSNLLRKGILGKAGSRCPICDAPLETQAHIMFECDFARNFWSMLRAAPAETARPMAAASTCPLHPSAPGRTGSMLLLLCLWHLWKHINGVVFNGLTPSLSLVCKNCRDDAIL</sequence>
<dbReference type="Proteomes" id="UP001231189">
    <property type="component" value="Unassembled WGS sequence"/>
</dbReference>
<accession>A0AAD8SGW3</accession>
<dbReference type="AlphaFoldDB" id="A0AAD8SGW3"/>
<dbReference type="Pfam" id="PF13966">
    <property type="entry name" value="zf-RVT"/>
    <property type="match status" value="1"/>
</dbReference>
<feature type="domain" description="Reverse transcriptase zinc-binding" evidence="1">
    <location>
        <begin position="163"/>
        <end position="246"/>
    </location>
</feature>